<dbReference type="PRINTS" id="PR00507">
    <property type="entry name" value="N12N6MTFRASE"/>
</dbReference>
<dbReference type="InterPro" id="IPR002052">
    <property type="entry name" value="DNA_methylase_N6_adenine_CS"/>
</dbReference>
<dbReference type="EC" id="2.1.1.72" evidence="2"/>
<keyword evidence="3 9" id="KW-0489">Methyltransferase</keyword>
<sequence>MAAPVTSAASDTAEIRKARGAFFTPEPVAQHITDWAVRSPTDHVLEPSCGEAAFLLAAVHRFGRTPDLQLFPDLALMRPEGKIVLDGIELHEPSAQAAQRLLDQAGVTARVQTADFFTIPPTGKYDAVIGNPPYVRYQDFSGEARALSRAAAAAAGVSLTGLASSWAAFTVHSALFLKPGGRLGLVLPAELLSVNYAADVRRFLLERFRSIDLVLFKERVFPGVSAEVVLLLADGYDQGPTDHARVTELQNAAALGQKPHWRTFRPRRAADKWTPALLAGDALTAYASLIDGANFTELETWGDTTLGMVTGNNKYFTMSPAQAAERGLSASDLIALSPPGSRHLRNLALTTRDLVQLGADGQSTLLFRPQDEPSAAAWAYIEAGKEADVHLAYKCKVRDPWWRVPYVPPADLFLTYMNADTPRLTTNQAKAHNLNSVHGLYLRAPFRAVGRSLLPLGSLNSVTLVGAETVGRSYGGGLLKLEPREADLLPVPHPDVLTAAAIRLKAIRPKVARRLRLGQLNAAAALVDHVLLVGELGIPVSDVASLHEEQQVLRARRMARGAEAKPLP</sequence>
<evidence type="ECO:0000313" key="9">
    <source>
        <dbReference type="EMBL" id="MFC4694032.1"/>
    </source>
</evidence>
<reference evidence="10" key="1">
    <citation type="journal article" date="2019" name="Int. J. Syst. Evol. Microbiol.">
        <title>The Global Catalogue of Microorganisms (GCM) 10K type strain sequencing project: providing services to taxonomists for standard genome sequencing and annotation.</title>
        <authorList>
            <consortium name="The Broad Institute Genomics Platform"/>
            <consortium name="The Broad Institute Genome Sequencing Center for Infectious Disease"/>
            <person name="Wu L."/>
            <person name="Ma J."/>
        </authorList>
    </citation>
    <scope>NUCLEOTIDE SEQUENCE [LARGE SCALE GENOMIC DNA]</scope>
    <source>
        <strain evidence="10">CCUG 62763</strain>
    </source>
</reference>
<evidence type="ECO:0000256" key="3">
    <source>
        <dbReference type="ARBA" id="ARBA00022603"/>
    </source>
</evidence>
<evidence type="ECO:0000256" key="2">
    <source>
        <dbReference type="ARBA" id="ARBA00011900"/>
    </source>
</evidence>
<evidence type="ECO:0000256" key="5">
    <source>
        <dbReference type="ARBA" id="ARBA00022691"/>
    </source>
</evidence>
<evidence type="ECO:0000256" key="6">
    <source>
        <dbReference type="ARBA" id="ARBA00047942"/>
    </source>
</evidence>
<evidence type="ECO:0000256" key="4">
    <source>
        <dbReference type="ARBA" id="ARBA00022679"/>
    </source>
</evidence>
<dbReference type="InterPro" id="IPR029063">
    <property type="entry name" value="SAM-dependent_MTases_sf"/>
</dbReference>
<dbReference type="GO" id="GO:0008168">
    <property type="term" value="F:methyltransferase activity"/>
    <property type="evidence" value="ECO:0007669"/>
    <property type="project" value="UniProtKB-KW"/>
</dbReference>
<dbReference type="InterPro" id="IPR054520">
    <property type="entry name" value="M_Eco57I_C"/>
</dbReference>
<dbReference type="GO" id="GO:0032259">
    <property type="term" value="P:methylation"/>
    <property type="evidence" value="ECO:0007669"/>
    <property type="project" value="UniProtKB-KW"/>
</dbReference>
<dbReference type="RefSeq" id="WP_387988750.1">
    <property type="nucleotide sequence ID" value="NZ_JBHSGR010000011.1"/>
</dbReference>
<dbReference type="Pfam" id="PF22837">
    <property type="entry name" value="M_Eco57I_C"/>
    <property type="match status" value="1"/>
</dbReference>
<evidence type="ECO:0000259" key="8">
    <source>
        <dbReference type="Pfam" id="PF22837"/>
    </source>
</evidence>
<evidence type="ECO:0000259" key="7">
    <source>
        <dbReference type="Pfam" id="PF07669"/>
    </source>
</evidence>
<dbReference type="Pfam" id="PF07669">
    <property type="entry name" value="Eco57I"/>
    <property type="match status" value="1"/>
</dbReference>
<comment type="catalytic activity">
    <reaction evidence="6">
        <text>a 2'-deoxyadenosine in DNA + S-adenosyl-L-methionine = an N(6)-methyl-2'-deoxyadenosine in DNA + S-adenosyl-L-homocysteine + H(+)</text>
        <dbReference type="Rhea" id="RHEA:15197"/>
        <dbReference type="Rhea" id="RHEA-COMP:12418"/>
        <dbReference type="Rhea" id="RHEA-COMP:12419"/>
        <dbReference type="ChEBI" id="CHEBI:15378"/>
        <dbReference type="ChEBI" id="CHEBI:57856"/>
        <dbReference type="ChEBI" id="CHEBI:59789"/>
        <dbReference type="ChEBI" id="CHEBI:90615"/>
        <dbReference type="ChEBI" id="CHEBI:90616"/>
        <dbReference type="EC" id="2.1.1.72"/>
    </reaction>
</comment>
<dbReference type="EMBL" id="JBHSGR010000011">
    <property type="protein sequence ID" value="MFC4694032.1"/>
    <property type="molecule type" value="Genomic_DNA"/>
</dbReference>
<evidence type="ECO:0000313" key="10">
    <source>
        <dbReference type="Proteomes" id="UP001596025"/>
    </source>
</evidence>
<dbReference type="SUPFAM" id="SSF53335">
    <property type="entry name" value="S-adenosyl-L-methionine-dependent methyltransferases"/>
    <property type="match status" value="1"/>
</dbReference>
<protein>
    <recommendedName>
        <fullName evidence="2">site-specific DNA-methyltransferase (adenine-specific)</fullName>
        <ecNumber evidence="2">2.1.1.72</ecNumber>
    </recommendedName>
</protein>
<keyword evidence="5" id="KW-0949">S-adenosyl-L-methionine</keyword>
<dbReference type="InterPro" id="IPR050953">
    <property type="entry name" value="N4_N6_ade-DNA_methylase"/>
</dbReference>
<keyword evidence="4" id="KW-0808">Transferase</keyword>
<dbReference type="Gene3D" id="3.40.50.150">
    <property type="entry name" value="Vaccinia Virus protein VP39"/>
    <property type="match status" value="1"/>
</dbReference>
<dbReference type="PANTHER" id="PTHR33841">
    <property type="entry name" value="DNA METHYLTRANSFERASE YEEA-RELATED"/>
    <property type="match status" value="1"/>
</dbReference>
<proteinExistence type="inferred from homology"/>
<feature type="domain" description="Type II methyltransferase M.TaqI-like" evidence="7">
    <location>
        <begin position="113"/>
        <end position="221"/>
    </location>
</feature>
<keyword evidence="10" id="KW-1185">Reference proteome</keyword>
<name>A0ABV9LJG0_9ACTN</name>
<organism evidence="9 10">
    <name type="scientific">Geodermatophilus arenarius</name>
    <dbReference type="NCBI Taxonomy" id="1137990"/>
    <lineage>
        <taxon>Bacteria</taxon>
        <taxon>Bacillati</taxon>
        <taxon>Actinomycetota</taxon>
        <taxon>Actinomycetes</taxon>
        <taxon>Geodermatophilales</taxon>
        <taxon>Geodermatophilaceae</taxon>
        <taxon>Geodermatophilus</taxon>
    </lineage>
</organism>
<feature type="domain" description="Type II methyltransferase M.Eco57I C-terminal" evidence="8">
    <location>
        <begin position="271"/>
        <end position="532"/>
    </location>
</feature>
<dbReference type="PANTHER" id="PTHR33841:SF5">
    <property type="entry name" value="DNA METHYLASE (MODIFICATION METHYLASE) (METHYLTRANSFERASE)-RELATED"/>
    <property type="match status" value="1"/>
</dbReference>
<gene>
    <name evidence="9" type="ORF">ACFO3M_11610</name>
</gene>
<dbReference type="Proteomes" id="UP001596025">
    <property type="component" value="Unassembled WGS sequence"/>
</dbReference>
<dbReference type="InterPro" id="IPR011639">
    <property type="entry name" value="MethylTrfase_TaqI-like_dom"/>
</dbReference>
<accession>A0ABV9LJG0</accession>
<dbReference type="PROSITE" id="PS00092">
    <property type="entry name" value="N6_MTASE"/>
    <property type="match status" value="1"/>
</dbReference>
<comment type="similarity">
    <text evidence="1">Belongs to the N(4)/N(6)-methyltransferase family.</text>
</comment>
<evidence type="ECO:0000256" key="1">
    <source>
        <dbReference type="ARBA" id="ARBA00006594"/>
    </source>
</evidence>
<comment type="caution">
    <text evidence="9">The sequence shown here is derived from an EMBL/GenBank/DDBJ whole genome shotgun (WGS) entry which is preliminary data.</text>
</comment>